<keyword evidence="5" id="KW-1185">Reference proteome</keyword>
<dbReference type="AlphaFoldDB" id="A0A9N8JN03"/>
<dbReference type="InterPro" id="IPR051488">
    <property type="entry name" value="WD_repeat_striatin"/>
</dbReference>
<protein>
    <recommendedName>
        <fullName evidence="3">Striatin N-terminal domain-containing protein</fullName>
    </recommendedName>
</protein>
<organism evidence="4 5">
    <name type="scientific">Aureobasidium vineae</name>
    <dbReference type="NCBI Taxonomy" id="2773715"/>
    <lineage>
        <taxon>Eukaryota</taxon>
        <taxon>Fungi</taxon>
        <taxon>Dikarya</taxon>
        <taxon>Ascomycota</taxon>
        <taxon>Pezizomycotina</taxon>
        <taxon>Dothideomycetes</taxon>
        <taxon>Dothideomycetidae</taxon>
        <taxon>Dothideales</taxon>
        <taxon>Saccotheciaceae</taxon>
        <taxon>Aureobasidium</taxon>
    </lineage>
</organism>
<dbReference type="EMBL" id="CAIJEN010000008">
    <property type="protein sequence ID" value="CAD0089883.1"/>
    <property type="molecule type" value="Genomic_DNA"/>
</dbReference>
<feature type="region of interest" description="Disordered" evidence="2">
    <location>
        <begin position="55"/>
        <end position="84"/>
    </location>
</feature>
<dbReference type="InterPro" id="IPR013258">
    <property type="entry name" value="Striatin_N"/>
</dbReference>
<keyword evidence="1" id="KW-0175">Coiled coil</keyword>
<dbReference type="Pfam" id="PF08232">
    <property type="entry name" value="Striatin"/>
    <property type="match status" value="1"/>
</dbReference>
<dbReference type="PANTHER" id="PTHR15653">
    <property type="entry name" value="STRIATIN"/>
    <property type="match status" value="1"/>
</dbReference>
<gene>
    <name evidence="4" type="ORF">AWRI4619_LOCUS5954</name>
</gene>
<evidence type="ECO:0000256" key="1">
    <source>
        <dbReference type="ARBA" id="ARBA00023054"/>
    </source>
</evidence>
<dbReference type="PANTHER" id="PTHR15653:SF0">
    <property type="entry name" value="CONNECTOR OF KINASE TO AP-1, ISOFORM E"/>
    <property type="match status" value="1"/>
</dbReference>
<name>A0A9N8JN03_9PEZI</name>
<accession>A0A9N8JN03</accession>
<proteinExistence type="predicted"/>
<dbReference type="Gene3D" id="1.20.5.300">
    <property type="match status" value="1"/>
</dbReference>
<evidence type="ECO:0000313" key="4">
    <source>
        <dbReference type="EMBL" id="CAD0089883.1"/>
    </source>
</evidence>
<feature type="domain" description="Striatin N-terminal" evidence="3">
    <location>
        <begin position="1"/>
        <end position="70"/>
    </location>
</feature>
<dbReference type="Proteomes" id="UP000716446">
    <property type="component" value="Unassembled WGS sequence"/>
</dbReference>
<evidence type="ECO:0000256" key="2">
    <source>
        <dbReference type="SAM" id="MobiDB-lite"/>
    </source>
</evidence>
<sequence>MRFLQIEWHNHERARNAWDIERAEMKAKIAKHEGECRHAKRINEQLERQVRMLESALKQERRKKGSDPSAPLQPDSAASHSSRR</sequence>
<comment type="caution">
    <text evidence="4">The sequence shown here is derived from an EMBL/GenBank/DDBJ whole genome shotgun (WGS) entry which is preliminary data.</text>
</comment>
<reference evidence="4" key="1">
    <citation type="submission" date="2020-06" db="EMBL/GenBank/DDBJ databases">
        <authorList>
            <person name="Onetto C."/>
        </authorList>
    </citation>
    <scope>NUCLEOTIDE SEQUENCE</scope>
</reference>
<evidence type="ECO:0000313" key="5">
    <source>
        <dbReference type="Proteomes" id="UP000716446"/>
    </source>
</evidence>
<evidence type="ECO:0000259" key="3">
    <source>
        <dbReference type="Pfam" id="PF08232"/>
    </source>
</evidence>